<keyword evidence="13" id="KW-1185">Reference proteome</keyword>
<dbReference type="InterPro" id="IPR016039">
    <property type="entry name" value="Thiolase-like"/>
</dbReference>
<dbReference type="SMART" id="SM00823">
    <property type="entry name" value="PKS_PP"/>
    <property type="match status" value="1"/>
</dbReference>
<comment type="catalytic activity">
    <reaction evidence="7">
        <text>acetyl-CoA + n malonyl-CoA + 2n NADPH + 2n H(+) = a long-chain fatty acid + (n+1) CoA + n CO2 + 2n NADP(+).</text>
        <dbReference type="EC" id="2.3.1.85"/>
    </reaction>
</comment>
<dbReference type="CDD" id="cd08954">
    <property type="entry name" value="KR_1_FAS_SDR_x"/>
    <property type="match status" value="1"/>
</dbReference>
<dbReference type="InterPro" id="IPR018201">
    <property type="entry name" value="Ketoacyl_synth_AS"/>
</dbReference>
<dbReference type="Gene3D" id="3.30.70.3290">
    <property type="match status" value="2"/>
</dbReference>
<dbReference type="InterPro" id="IPR036291">
    <property type="entry name" value="NAD(P)-bd_dom_sf"/>
</dbReference>
<dbReference type="EnsemblMetazoa" id="ENSAATROPT007936">
    <property type="protein sequence ID" value="ENSAATROPP007123"/>
    <property type="gene ID" value="ENSAATROPG006480"/>
</dbReference>
<dbReference type="Gene3D" id="3.40.50.720">
    <property type="entry name" value="NAD(P)-binding Rossmann-like Domain"/>
    <property type="match status" value="1"/>
</dbReference>
<evidence type="ECO:0000259" key="9">
    <source>
        <dbReference type="PROSITE" id="PS50075"/>
    </source>
</evidence>
<dbReference type="InterPro" id="IPR049900">
    <property type="entry name" value="PKS_mFAS_DH"/>
</dbReference>
<keyword evidence="3" id="KW-0596">Phosphopantetheine</keyword>
<evidence type="ECO:0000259" key="10">
    <source>
        <dbReference type="PROSITE" id="PS52004"/>
    </source>
</evidence>
<evidence type="ECO:0000313" key="12">
    <source>
        <dbReference type="EnsemblMetazoa" id="ENSAATROPP007123"/>
    </source>
</evidence>
<dbReference type="InterPro" id="IPR036736">
    <property type="entry name" value="ACP-like_sf"/>
</dbReference>
<feature type="domain" description="Carrier" evidence="9">
    <location>
        <begin position="1886"/>
        <end position="1966"/>
    </location>
</feature>
<dbReference type="SMART" id="SM00822">
    <property type="entry name" value="PKS_KR"/>
    <property type="match status" value="1"/>
</dbReference>
<evidence type="ECO:0000256" key="1">
    <source>
        <dbReference type="ARBA" id="ARBA00012873"/>
    </source>
</evidence>
<dbReference type="Gene3D" id="1.10.1200.10">
    <property type="entry name" value="ACP-like"/>
    <property type="match status" value="1"/>
</dbReference>
<dbReference type="CDD" id="cd00833">
    <property type="entry name" value="PKS"/>
    <property type="match status" value="1"/>
</dbReference>
<dbReference type="PROSITE" id="PS52019">
    <property type="entry name" value="PKS_MFAS_DH"/>
    <property type="match status" value="1"/>
</dbReference>
<dbReference type="GO" id="GO:0031177">
    <property type="term" value="F:phosphopantetheine binding"/>
    <property type="evidence" value="ECO:0007669"/>
    <property type="project" value="InterPro"/>
</dbReference>
<dbReference type="Pfam" id="PF08659">
    <property type="entry name" value="KR"/>
    <property type="match status" value="1"/>
</dbReference>
<dbReference type="PANTHER" id="PTHR43775">
    <property type="entry name" value="FATTY ACID SYNTHASE"/>
    <property type="match status" value="1"/>
</dbReference>
<dbReference type="Gene3D" id="3.40.366.10">
    <property type="entry name" value="Malonyl-Coenzyme A Acyl Carrier Protein, domain 2"/>
    <property type="match status" value="1"/>
</dbReference>
<sequence>MYPSRSSSATITPITSEESIVISGIAGKYPRSDSVAHFADNLYNKVDLVDDKEDRWRHMYAGIPKRLGKLNNLAKFDAEFFSSGFQETHTMDPQQRLLLEHCYEALMDAGLHPDDIRGSRTGVFIGVSIAETEIYWTYKKTKSPYKKSILGSVRSMLASKIAYALDLKGPIMAVDTACSSSMYALDWACKAIRQGHCDAAFVAGTNLTLHPYITLQFALLGVLAADGFCRPFDKNASGYSRSEANAVILLQKAKDSKRIYAHVVNTKTNCDGYKLEGITFPSNKIQKQLLDELYSEVPYEPKDISYVEAHSTGTVVGDPEECDAIDKVFCPGRTEPLLVGSVKSNIGHSEAAAGICSVTKCVIAMHNRVIPPNINYTEPRTDVPSLLNGSLKVVAEATPLGGPLVAVNSFGFGGANAHALLHNCTKEKINGGYPTDGLPRLVVWSGRTPEAVDHFLESFCSQPYDAEFCALAHNIQRKEIPRMTTKGYAIFGGRDDGTAEILRKAVPITIPKKYTVPTLTLIFGHIDRNWASTAGAFEKFPVFSNTVTECLKAIRECGFDAFDQSRQTNDPIQQILWTFITQVGVYRMLKAMDLPIIQYGGYSVGQIACAYLDDALSLHDAMRVAYAQGYIIRGHQAEESIDYGNVSSNKLLNSKLAKVLKPLRVRAATSRWINACRLQSFEMYDHTTEAKLYEMVGTGHFTVLDPLKGICVKPTEVVLSFLASLANAFVQGHHFNLLRLYPSIQFPVSQGTPMISPRLRWDHSVNWHVTNFQTTRMVDQSTTEYTITLSEQDYMAGHCIDGRILIPATGYLFYVWDSFSGKVGFIPEEMPVEFIDIEFLRATTLTPDQQVTLTVDLNEITGFFEVREGTALVVTGRIQALRNFTPALTQQRRTDATLLPSKDFYKELRLRGYHYAGFFRSVIEAASDGSYAKIEWKNNWTALLDCMLQVSIIAMDSRSLAIPTRIDSLKIDPIQHKAANQSNENEVPKYITSFDRDLNLLQCGAIEIRGLNASTIARRLPPGVPVLESYRFLPYYPQQVLQLTDVASIIVQTILENQATIFFTVAEIHSPTKAPIISHFGDAIGDLPLVKALLTLVSNAKPEPIPNVTITEDKLMKQRNVLLLICENLFTDDEFISDAINCLSDQGFILLRESQCYTIPEGHRRLQLVSTFFIEDEMFLLYQQKKSAMSSNVDAHVIKVSSDDHTLSWLLELKNEVKTKPVILYAQNDHASGIIGLVNCIRKEPNIQSVYCFFIDDASAPPFDPTHPFYKDQVELGLAINVYRNGQWGLYRHFKLQEHRHLEPVTKHCYANCAKPGDLSSFTWMVGPLTERPPTSPLIRIVYSSLNFKDVMLATGRLTVETFCTDRLSQECVLGLEFSGVTATGKRVMGIISAGSMATIVEADPLFTLDVPDEITLEQAATIPTVYATVYAAFFISTDIRQGKTILIHAGTGGIGLAAIRVAQAYGLEVFTTVSTKEKREFLLSYFPELNPNNIGNSRDITFEQLIKERTNGRGVDFVLNSLSEEKLQASVRCLAKGGHFLEIGKYDMMKDSKLALSLFKKGLSFSAVLVDLMFSERRDLMMQVYKILVADIAKGIIKPLPTTVFQAHEIEQAFRYLATAKHIGKVVLKIRDNEDDLASVPISYLPRVYCNPEQTMVIAGGLGGFGLELADWLIIRGCRKVLLSSSRGITKPYQQYRINTWKSYGVQVCISTEDISTEYGCRRLLLQANQLGPVAGIFNLAVQLRDAIMENQSVDKFAECLAPKATATQHFDAITRELCPMLKYFVVFSSVSCGRGNAGQSNYGMANSIMERIIEHRVSEGLPGKAIQWGAIGEVGIVADMQEDKLDMEIGGTLQQRLYSCIQVLDQLLTTDDPIVASMVVAEKRSSSGGAKNIVEAVMNIMNIRDMKSVSVESTLADIGMDSLMAVEIRQVLERDFDIVLTPQDLRTLTFSKLQKLADAKAENEAGGVVNKQLELEDLLASFGDEAASHHTVLRLPSKSNDLEYERAVLIIPGIESVSSPPWVKIASEINAPTFVLQSFANASDEQTVSGIVDSVFDEMFQTVFAKAEQFLVIGYS</sequence>
<dbReference type="SUPFAM" id="SSF53901">
    <property type="entry name" value="Thiolase-like"/>
    <property type="match status" value="1"/>
</dbReference>
<dbReference type="CDD" id="cd05195">
    <property type="entry name" value="enoyl_red"/>
    <property type="match status" value="1"/>
</dbReference>
<dbReference type="InterPro" id="IPR050091">
    <property type="entry name" value="PKS_NRPS_Biosynth_Enz"/>
</dbReference>
<dbReference type="Pfam" id="PF00109">
    <property type="entry name" value="ketoacyl-synt"/>
    <property type="match status" value="1"/>
</dbReference>
<evidence type="ECO:0000256" key="5">
    <source>
        <dbReference type="ARBA" id="ARBA00022679"/>
    </source>
</evidence>
<dbReference type="GO" id="GO:0016491">
    <property type="term" value="F:oxidoreductase activity"/>
    <property type="evidence" value="ECO:0007669"/>
    <property type="project" value="InterPro"/>
</dbReference>
<dbReference type="SUPFAM" id="SSF51735">
    <property type="entry name" value="NAD(P)-binding Rossmann-fold domains"/>
    <property type="match status" value="2"/>
</dbReference>
<feature type="domain" description="PKS/mFAS DH" evidence="11">
    <location>
        <begin position="763"/>
        <end position="1026"/>
    </location>
</feature>
<dbReference type="InterPro" id="IPR009081">
    <property type="entry name" value="PP-bd_ACP"/>
</dbReference>
<dbReference type="GO" id="GO:0006633">
    <property type="term" value="P:fatty acid biosynthetic process"/>
    <property type="evidence" value="ECO:0007669"/>
    <property type="project" value="InterPro"/>
</dbReference>
<dbReference type="Pfam" id="PF13602">
    <property type="entry name" value="ADH_zinc_N_2"/>
    <property type="match status" value="1"/>
</dbReference>
<feature type="domain" description="Ketosynthase family 3 (KS3)" evidence="10">
    <location>
        <begin position="17"/>
        <end position="423"/>
    </location>
</feature>
<dbReference type="PANTHER" id="PTHR43775:SF23">
    <property type="entry name" value="FATTY ACID SYNTHASE 3"/>
    <property type="match status" value="1"/>
</dbReference>
<dbReference type="SUPFAM" id="SSF47336">
    <property type="entry name" value="ACP-like"/>
    <property type="match status" value="1"/>
</dbReference>
<dbReference type="Pfam" id="PF21149">
    <property type="entry name" value="FAS_pseudo-KR"/>
    <property type="match status" value="1"/>
</dbReference>
<dbReference type="InterPro" id="IPR020841">
    <property type="entry name" value="PKS_Beta-ketoAc_synthase_dom"/>
</dbReference>
<proteinExistence type="predicted"/>
<dbReference type="InterPro" id="IPR014031">
    <property type="entry name" value="Ketoacyl_synth_C"/>
</dbReference>
<evidence type="ECO:0000256" key="2">
    <source>
        <dbReference type="ARBA" id="ARBA00018769"/>
    </source>
</evidence>
<evidence type="ECO:0000313" key="13">
    <source>
        <dbReference type="Proteomes" id="UP000075880"/>
    </source>
</evidence>
<dbReference type="Proteomes" id="UP000075880">
    <property type="component" value="Unassembled WGS sequence"/>
</dbReference>
<dbReference type="Gene3D" id="3.90.180.10">
    <property type="entry name" value="Medium-chain alcohol dehydrogenases, catalytic domain"/>
    <property type="match status" value="1"/>
</dbReference>
<keyword evidence="4" id="KW-0597">Phosphoprotein</keyword>
<dbReference type="InterPro" id="IPR001227">
    <property type="entry name" value="Ac_transferase_dom_sf"/>
</dbReference>
<protein>
    <recommendedName>
        <fullName evidence="2">Fatty acid synthase</fullName>
        <ecNumber evidence="1">2.3.1.85</ecNumber>
    </recommendedName>
</protein>
<dbReference type="FunFam" id="1.10.1200.10:FF:000013">
    <property type="entry name" value="Fatty acid synthase"/>
    <property type="match status" value="1"/>
</dbReference>
<dbReference type="SMART" id="SM00825">
    <property type="entry name" value="PKS_KS"/>
    <property type="match status" value="1"/>
</dbReference>
<keyword evidence="6" id="KW-0511">Multifunctional enzyme</keyword>
<dbReference type="InterPro" id="IPR057326">
    <property type="entry name" value="KR_dom"/>
</dbReference>
<dbReference type="InterPro" id="IPR020843">
    <property type="entry name" value="ER"/>
</dbReference>
<feature type="region of interest" description="C-terminal hotdog fold" evidence="8">
    <location>
        <begin position="896"/>
        <end position="1026"/>
    </location>
</feature>
<dbReference type="Pfam" id="PF00550">
    <property type="entry name" value="PP-binding"/>
    <property type="match status" value="1"/>
</dbReference>
<dbReference type="PROSITE" id="PS50075">
    <property type="entry name" value="CARRIER"/>
    <property type="match status" value="1"/>
</dbReference>
<evidence type="ECO:0000256" key="8">
    <source>
        <dbReference type="PROSITE-ProRule" id="PRU01363"/>
    </source>
</evidence>
<feature type="region of interest" description="N-terminal hotdog fold" evidence="8">
    <location>
        <begin position="763"/>
        <end position="885"/>
    </location>
</feature>
<name>A0AAG5D912_ANOAO</name>
<dbReference type="Gene3D" id="3.40.47.10">
    <property type="match status" value="1"/>
</dbReference>
<feature type="active site" description="Proton donor; for dehydratase activity" evidence="8">
    <location>
        <position position="945"/>
    </location>
</feature>
<dbReference type="PROSITE" id="PS00606">
    <property type="entry name" value="KS3_1"/>
    <property type="match status" value="1"/>
</dbReference>
<evidence type="ECO:0000256" key="6">
    <source>
        <dbReference type="ARBA" id="ARBA00023268"/>
    </source>
</evidence>
<evidence type="ECO:0000256" key="7">
    <source>
        <dbReference type="ARBA" id="ARBA00044883"/>
    </source>
</evidence>
<dbReference type="Pfam" id="PF02801">
    <property type="entry name" value="Ketoacyl-synt_C"/>
    <property type="match status" value="1"/>
</dbReference>
<dbReference type="Pfam" id="PF16197">
    <property type="entry name" value="KAsynt_C_assoc"/>
    <property type="match status" value="1"/>
</dbReference>
<dbReference type="InterPro" id="IPR020806">
    <property type="entry name" value="PKS_PP-bd"/>
</dbReference>
<evidence type="ECO:0000259" key="11">
    <source>
        <dbReference type="PROSITE" id="PS52019"/>
    </source>
</evidence>
<dbReference type="SMART" id="SM00829">
    <property type="entry name" value="PKS_ER"/>
    <property type="match status" value="1"/>
</dbReference>
<keyword evidence="5" id="KW-0808">Transferase</keyword>
<evidence type="ECO:0000256" key="4">
    <source>
        <dbReference type="ARBA" id="ARBA00022553"/>
    </source>
</evidence>
<dbReference type="EC" id="2.3.1.85" evidence="1"/>
<evidence type="ECO:0000256" key="3">
    <source>
        <dbReference type="ARBA" id="ARBA00022450"/>
    </source>
</evidence>
<organism evidence="12 13">
    <name type="scientific">Anopheles atroparvus</name>
    <name type="common">European mosquito</name>
    <dbReference type="NCBI Taxonomy" id="41427"/>
    <lineage>
        <taxon>Eukaryota</taxon>
        <taxon>Metazoa</taxon>
        <taxon>Ecdysozoa</taxon>
        <taxon>Arthropoda</taxon>
        <taxon>Hexapoda</taxon>
        <taxon>Insecta</taxon>
        <taxon>Pterygota</taxon>
        <taxon>Neoptera</taxon>
        <taxon>Endopterygota</taxon>
        <taxon>Diptera</taxon>
        <taxon>Nematocera</taxon>
        <taxon>Culicoidea</taxon>
        <taxon>Culicidae</taxon>
        <taxon>Anophelinae</taxon>
        <taxon>Anopheles</taxon>
    </lineage>
</organism>
<dbReference type="InterPro" id="IPR011032">
    <property type="entry name" value="GroES-like_sf"/>
</dbReference>
<reference evidence="12" key="1">
    <citation type="submission" date="2024-04" db="UniProtKB">
        <authorList>
            <consortium name="EnsemblMetazoa"/>
        </authorList>
    </citation>
    <scope>IDENTIFICATION</scope>
    <source>
        <strain evidence="12">EBRO</strain>
    </source>
</reference>
<dbReference type="FunFam" id="3.40.50.720:FF:000209">
    <property type="entry name" value="Polyketide synthase Pks12"/>
    <property type="match status" value="1"/>
</dbReference>
<dbReference type="InterPro" id="IPR016035">
    <property type="entry name" value="Acyl_Trfase/lysoPLipase"/>
</dbReference>
<dbReference type="Gene3D" id="3.10.129.110">
    <property type="entry name" value="Polyketide synthase dehydratase"/>
    <property type="match status" value="1"/>
</dbReference>
<dbReference type="GO" id="GO:0004312">
    <property type="term" value="F:fatty acid synthase activity"/>
    <property type="evidence" value="ECO:0007669"/>
    <property type="project" value="UniProtKB-EC"/>
</dbReference>
<dbReference type="InterPro" id="IPR014030">
    <property type="entry name" value="Ketoacyl_synth_N"/>
</dbReference>
<dbReference type="SUPFAM" id="SSF52151">
    <property type="entry name" value="FabD/lysophospholipase-like"/>
    <property type="match status" value="1"/>
</dbReference>
<dbReference type="GO" id="GO:0004315">
    <property type="term" value="F:3-oxoacyl-[acyl-carrier-protein] synthase activity"/>
    <property type="evidence" value="ECO:0007669"/>
    <property type="project" value="InterPro"/>
</dbReference>
<dbReference type="InterPro" id="IPR042104">
    <property type="entry name" value="PKS_dehydratase_sf"/>
</dbReference>
<accession>A0AAG5D912</accession>
<dbReference type="InterPro" id="IPR032821">
    <property type="entry name" value="PKS_assoc"/>
</dbReference>
<dbReference type="InterPro" id="IPR049391">
    <property type="entry name" value="FAS_pseudo-KR"/>
</dbReference>
<dbReference type="InterPro" id="IPR013968">
    <property type="entry name" value="PKS_KR"/>
</dbReference>
<feature type="active site" description="Proton acceptor; for dehydratase activity" evidence="8">
    <location>
        <position position="798"/>
    </location>
</feature>
<dbReference type="PROSITE" id="PS52004">
    <property type="entry name" value="KS3_2"/>
    <property type="match status" value="1"/>
</dbReference>
<dbReference type="SUPFAM" id="SSF50129">
    <property type="entry name" value="GroES-like"/>
    <property type="match status" value="1"/>
</dbReference>